<dbReference type="InterPro" id="IPR029055">
    <property type="entry name" value="Ntn_hydrolases_N"/>
</dbReference>
<dbReference type="PANTHER" id="PTHR43284">
    <property type="entry name" value="ASPARAGINE SYNTHETASE (GLUTAMINE-HYDROLYZING)"/>
    <property type="match status" value="1"/>
</dbReference>
<keyword evidence="3" id="KW-0028">Amino-acid biosynthesis</keyword>
<dbReference type="SUPFAM" id="SSF56235">
    <property type="entry name" value="N-terminal nucleophile aminohydrolases (Ntn hydrolases)"/>
    <property type="match status" value="1"/>
</dbReference>
<dbReference type="InterPro" id="IPR001962">
    <property type="entry name" value="Asn_synthase"/>
</dbReference>
<dbReference type="PANTHER" id="PTHR43284:SF1">
    <property type="entry name" value="ASPARAGINE SYNTHETASE"/>
    <property type="match status" value="1"/>
</dbReference>
<evidence type="ECO:0000256" key="3">
    <source>
        <dbReference type="ARBA" id="ARBA00022888"/>
    </source>
</evidence>
<evidence type="ECO:0000259" key="5">
    <source>
        <dbReference type="Pfam" id="PF00733"/>
    </source>
</evidence>
<dbReference type="SUPFAM" id="SSF52402">
    <property type="entry name" value="Adenine nucleotide alpha hydrolases-like"/>
    <property type="match status" value="1"/>
</dbReference>
<dbReference type="Pfam" id="PF00733">
    <property type="entry name" value="Asn_synthase"/>
    <property type="match status" value="1"/>
</dbReference>
<evidence type="ECO:0000256" key="4">
    <source>
        <dbReference type="ARBA" id="ARBA00048741"/>
    </source>
</evidence>
<name>A0A229R8Y9_AMYAL</name>
<comment type="caution">
    <text evidence="6">The sequence shown here is derived from an EMBL/GenBank/DDBJ whole genome shotgun (WGS) entry which is preliminary data.</text>
</comment>
<organism evidence="6 7">
    <name type="scientific">Amycolatopsis alba DSM 44262</name>
    <dbReference type="NCBI Taxonomy" id="1125972"/>
    <lineage>
        <taxon>Bacteria</taxon>
        <taxon>Bacillati</taxon>
        <taxon>Actinomycetota</taxon>
        <taxon>Actinomycetes</taxon>
        <taxon>Pseudonocardiales</taxon>
        <taxon>Pseudonocardiaceae</taxon>
        <taxon>Amycolatopsis</taxon>
    </lineage>
</organism>
<keyword evidence="7" id="KW-1185">Reference proteome</keyword>
<dbReference type="Gene3D" id="3.60.20.10">
    <property type="entry name" value="Glutamine Phosphoribosylpyrophosphate, subunit 1, domain 1"/>
    <property type="match status" value="1"/>
</dbReference>
<dbReference type="InterPro" id="IPR014729">
    <property type="entry name" value="Rossmann-like_a/b/a_fold"/>
</dbReference>
<evidence type="ECO:0000313" key="7">
    <source>
        <dbReference type="Proteomes" id="UP000215563"/>
    </source>
</evidence>
<dbReference type="Gene3D" id="3.40.50.620">
    <property type="entry name" value="HUPs"/>
    <property type="match status" value="1"/>
</dbReference>
<comment type="catalytic activity">
    <reaction evidence="4">
        <text>L-aspartate + L-glutamine + ATP + H2O = L-asparagine + L-glutamate + AMP + diphosphate + H(+)</text>
        <dbReference type="Rhea" id="RHEA:12228"/>
        <dbReference type="ChEBI" id="CHEBI:15377"/>
        <dbReference type="ChEBI" id="CHEBI:15378"/>
        <dbReference type="ChEBI" id="CHEBI:29985"/>
        <dbReference type="ChEBI" id="CHEBI:29991"/>
        <dbReference type="ChEBI" id="CHEBI:30616"/>
        <dbReference type="ChEBI" id="CHEBI:33019"/>
        <dbReference type="ChEBI" id="CHEBI:58048"/>
        <dbReference type="ChEBI" id="CHEBI:58359"/>
        <dbReference type="ChEBI" id="CHEBI:456215"/>
        <dbReference type="EC" id="6.3.5.4"/>
    </reaction>
</comment>
<dbReference type="OrthoDB" id="7053173at2"/>
<reference evidence="6 7" key="1">
    <citation type="submission" date="2017-07" db="EMBL/GenBank/DDBJ databases">
        <title>Amycolatopsis alba DSM 44262 Genome sequencing and assembly.</title>
        <authorList>
            <person name="Kaur N."/>
            <person name="Mayilraj S."/>
        </authorList>
    </citation>
    <scope>NUCLEOTIDE SEQUENCE [LARGE SCALE GENOMIC DNA]</scope>
    <source>
        <strain evidence="6 7">DSM 44262</strain>
    </source>
</reference>
<dbReference type="GO" id="GO:0004066">
    <property type="term" value="F:asparagine synthase (glutamine-hydrolyzing) activity"/>
    <property type="evidence" value="ECO:0007669"/>
    <property type="project" value="UniProtKB-EC"/>
</dbReference>
<dbReference type="EMBL" id="NMQU01000158">
    <property type="protein sequence ID" value="OXM43123.1"/>
    <property type="molecule type" value="Genomic_DNA"/>
</dbReference>
<dbReference type="InterPro" id="IPR051786">
    <property type="entry name" value="ASN_synthetase/amidase"/>
</dbReference>
<dbReference type="EC" id="6.3.5.4" evidence="2"/>
<keyword evidence="3" id="KW-0061">Asparagine biosynthesis</keyword>
<evidence type="ECO:0000256" key="1">
    <source>
        <dbReference type="ARBA" id="ARBA00005187"/>
    </source>
</evidence>
<protein>
    <recommendedName>
        <fullName evidence="2">asparagine synthase (glutamine-hydrolyzing)</fullName>
        <ecNumber evidence="2">6.3.5.4</ecNumber>
    </recommendedName>
</protein>
<proteinExistence type="predicted"/>
<dbReference type="GO" id="GO:0006529">
    <property type="term" value="P:asparagine biosynthetic process"/>
    <property type="evidence" value="ECO:0007669"/>
    <property type="project" value="UniProtKB-KW"/>
</dbReference>
<dbReference type="NCBIfam" id="NF033561">
    <property type="entry name" value="macrolact_Ik_Al"/>
    <property type="match status" value="1"/>
</dbReference>
<comment type="pathway">
    <text evidence="1">Amino-acid biosynthesis; L-asparagine biosynthesis; L-asparagine from L-aspartate (L-Gln route): step 1/1.</text>
</comment>
<evidence type="ECO:0000313" key="6">
    <source>
        <dbReference type="EMBL" id="OXM43123.1"/>
    </source>
</evidence>
<evidence type="ECO:0000256" key="2">
    <source>
        <dbReference type="ARBA" id="ARBA00012737"/>
    </source>
</evidence>
<dbReference type="AlphaFoldDB" id="A0A229R8Y9"/>
<dbReference type="Proteomes" id="UP000215563">
    <property type="component" value="Unassembled WGS sequence"/>
</dbReference>
<dbReference type="GO" id="GO:0005829">
    <property type="term" value="C:cytosol"/>
    <property type="evidence" value="ECO:0007669"/>
    <property type="project" value="TreeGrafter"/>
</dbReference>
<sequence>MRWFGGFATPASPPRSPIGSARLWPTMPGCWTVGTWSGNEVRTTWAGTRFVAVVGTSGITAAELARLGTDGVPDDVAWCWSGSYTTVEVTRAATRIWTDLGGTWPIYTTSADGGVYWASSSRALAGLTGAGPDLDRLAGWLLAPSVPVLLAERSAFEDVTLVPPGHRLTIDGDNSRVNRVWWPRPRPGSPPRRLRAELAAAVAERLATAAMLTSDLSGGFDSTALALLAAEQAGPGRIVTGVTVHPAGCLSGGDLDYARLAAQRPGLAHRLMSLTRKHAPYTALDEVPVTDEPAPSTIAHARFAGQLHWIHDTLGTDCHLTGDGGDSLLCTPPIMLADLIATSHHKRAITETMRWARLRRLPTWPLLTATIRTARTSRVDALTTLANDLQTGTPTTKPDGHIGWYTTEPVPPWATQSARGRAAALAHGAAARLADLAGGTFAVTVAAENMAEVGRSARADIQLAEQAGVLLANPFTDSRVIDTYLSVPLDARPGPADYKPVLAAALADLFPAKLAARTTKGDFNPDHYGGMRANLPALHALADGRLAALGLIDPAALRRTLTMTAAGLPVAFSTVEPAIAAEVWLRALANAPRVAWTATGTRAGVA</sequence>
<gene>
    <name evidence="6" type="ORF">CFP75_39675</name>
</gene>
<accession>A0A229R8Y9</accession>
<dbReference type="RefSeq" id="WP_020636185.1">
    <property type="nucleotide sequence ID" value="NZ_KB913032.1"/>
</dbReference>
<feature type="domain" description="Asparagine synthetase" evidence="5">
    <location>
        <begin position="194"/>
        <end position="585"/>
    </location>
</feature>